<dbReference type="PANTHER" id="PTHR43701:SF13">
    <property type="entry name" value="MEMBRANE TRANSPORTER PROTEIN YRKJ-RELATED"/>
    <property type="match status" value="1"/>
</dbReference>
<evidence type="ECO:0000256" key="6">
    <source>
        <dbReference type="RuleBase" id="RU363041"/>
    </source>
</evidence>
<protein>
    <recommendedName>
        <fullName evidence="6">Probable membrane transporter protein</fullName>
    </recommendedName>
</protein>
<feature type="transmembrane region" description="Helical" evidence="6">
    <location>
        <begin position="235"/>
        <end position="255"/>
    </location>
</feature>
<feature type="transmembrane region" description="Helical" evidence="6">
    <location>
        <begin position="207"/>
        <end position="229"/>
    </location>
</feature>
<keyword evidence="4 6" id="KW-1133">Transmembrane helix</keyword>
<dbReference type="InterPro" id="IPR051598">
    <property type="entry name" value="TSUP/Inactive_protease-like"/>
</dbReference>
<evidence type="ECO:0000256" key="3">
    <source>
        <dbReference type="ARBA" id="ARBA00022692"/>
    </source>
</evidence>
<organism evidence="7 8">
    <name type="scientific">Priestia megaterium (strain ATCC 14581 / DSM 32 / CCUG 1817 / JCM 2506 / NBRC 15308 / NCIMB 9376 / NCTC 10342 / NRRL B-14308 / VKM B-512 / Ford 19)</name>
    <name type="common">Bacillus megaterium</name>
    <dbReference type="NCBI Taxonomy" id="1348623"/>
    <lineage>
        <taxon>Bacteria</taxon>
        <taxon>Bacillati</taxon>
        <taxon>Bacillota</taxon>
        <taxon>Bacilli</taxon>
        <taxon>Bacillales</taxon>
        <taxon>Bacillaceae</taxon>
        <taxon>Priestia</taxon>
    </lineage>
</organism>
<feature type="transmembrane region" description="Helical" evidence="6">
    <location>
        <begin position="81"/>
        <end position="100"/>
    </location>
</feature>
<dbReference type="HOGENOM" id="CLU_045498_5_3_9"/>
<evidence type="ECO:0000313" key="7">
    <source>
        <dbReference type="EMBL" id="AJI23017.1"/>
    </source>
</evidence>
<evidence type="ECO:0000313" key="8">
    <source>
        <dbReference type="Proteomes" id="UP000031829"/>
    </source>
</evidence>
<evidence type="ECO:0000256" key="2">
    <source>
        <dbReference type="ARBA" id="ARBA00009142"/>
    </source>
</evidence>
<name>A0A0B6APJ2_PRIM2</name>
<feature type="transmembrane region" description="Helical" evidence="6">
    <location>
        <begin position="146"/>
        <end position="171"/>
    </location>
</feature>
<keyword evidence="3 6" id="KW-0812">Transmembrane</keyword>
<dbReference type="GO" id="GO:0005886">
    <property type="term" value="C:plasma membrane"/>
    <property type="evidence" value="ECO:0007669"/>
    <property type="project" value="UniProtKB-SubCell"/>
</dbReference>
<dbReference type="PANTHER" id="PTHR43701">
    <property type="entry name" value="MEMBRANE TRANSPORTER PROTEIN MJ0441-RELATED"/>
    <property type="match status" value="1"/>
</dbReference>
<dbReference type="EMBL" id="CP009920">
    <property type="protein sequence ID" value="AJI23017.1"/>
    <property type="molecule type" value="Genomic_DNA"/>
</dbReference>
<proteinExistence type="inferred from homology"/>
<dbReference type="Pfam" id="PF01925">
    <property type="entry name" value="TauE"/>
    <property type="match status" value="1"/>
</dbReference>
<comment type="subcellular location">
    <subcellularLocation>
        <location evidence="6">Cell membrane</location>
        <topology evidence="6">Multi-pass membrane protein</topology>
    </subcellularLocation>
    <subcellularLocation>
        <location evidence="1">Membrane</location>
        <topology evidence="1">Multi-pass membrane protein</topology>
    </subcellularLocation>
</comment>
<comment type="similarity">
    <text evidence="2 6">Belongs to the 4-toluene sulfonate uptake permease (TSUP) (TC 2.A.102) family.</text>
</comment>
<keyword evidence="5 6" id="KW-0472">Membrane</keyword>
<keyword evidence="6" id="KW-1003">Cell membrane</keyword>
<feature type="transmembrane region" description="Helical" evidence="6">
    <location>
        <begin position="177"/>
        <end position="195"/>
    </location>
</feature>
<dbReference type="GeneID" id="93643606"/>
<dbReference type="Proteomes" id="UP000031829">
    <property type="component" value="Chromosome"/>
</dbReference>
<feature type="transmembrane region" description="Helical" evidence="6">
    <location>
        <begin position="7"/>
        <end position="32"/>
    </location>
</feature>
<gene>
    <name evidence="7" type="ORF">BG04_82</name>
</gene>
<sequence length="263" mass="27178">MDVQLLITVFALGFFGSFLAGMLGIGGSVVLYPLLLFVPPLVGVGMFSAHEVAGIGAVQSLFASVSGALAYKKGGYLNKPLILYMGISVLVGSLIGSTLSNSFSEGMINFIYGVMATIAAGLMFMPKKNNPAADSFEVTFSKPLAAALAFLVGICGGIVGAGGAFLLVPIMITVLKIPVRVTIASSLAVTFISSMGTTFGKVMTHQVLLLPALMIIGASLLAAPIGAFVGQKTKVASLQVILAIVITATSLKIWFDLLMKSIH</sequence>
<reference evidence="7 8" key="1">
    <citation type="journal article" date="2015" name="Genome Announc.">
        <title>Complete genome sequences for 35 biothreat assay-relevant bacillus species.</title>
        <authorList>
            <person name="Johnson S.L."/>
            <person name="Daligault H.E."/>
            <person name="Davenport K.W."/>
            <person name="Jaissle J."/>
            <person name="Frey K.G."/>
            <person name="Ladner J.T."/>
            <person name="Broomall S.M."/>
            <person name="Bishop-Lilly K.A."/>
            <person name="Bruce D.C."/>
            <person name="Gibbons H.S."/>
            <person name="Coyne S.R."/>
            <person name="Lo C.C."/>
            <person name="Meincke L."/>
            <person name="Munk A.C."/>
            <person name="Koroleva G.I."/>
            <person name="Rosenzweig C.N."/>
            <person name="Palacios G.F."/>
            <person name="Redden C.L."/>
            <person name="Minogue T.D."/>
            <person name="Chain P.S."/>
        </authorList>
    </citation>
    <scope>NUCLEOTIDE SEQUENCE [LARGE SCALE GENOMIC DNA]</scope>
    <source>
        <strain evidence="8">ATCC 14581 / DSM 32 / JCM 2506 / NBRC 15308 / NCIMB 9376 / NCTC 10342 / NRRL B-14308 / VKM B-512</strain>
    </source>
</reference>
<accession>A0A0B6APJ2</accession>
<feature type="transmembrane region" description="Helical" evidence="6">
    <location>
        <begin position="106"/>
        <end position="125"/>
    </location>
</feature>
<dbReference type="RefSeq" id="WP_013057848.1">
    <property type="nucleotide sequence ID" value="NZ_BCVB01000006.1"/>
</dbReference>
<dbReference type="KEGG" id="bmeg:BG04_82"/>
<evidence type="ECO:0000256" key="4">
    <source>
        <dbReference type="ARBA" id="ARBA00022989"/>
    </source>
</evidence>
<dbReference type="InterPro" id="IPR002781">
    <property type="entry name" value="TM_pro_TauE-like"/>
</dbReference>
<evidence type="ECO:0000256" key="1">
    <source>
        <dbReference type="ARBA" id="ARBA00004141"/>
    </source>
</evidence>
<dbReference type="AlphaFoldDB" id="A0A0B6APJ2"/>
<evidence type="ECO:0000256" key="5">
    <source>
        <dbReference type="ARBA" id="ARBA00023136"/>
    </source>
</evidence>